<evidence type="ECO:0000256" key="2">
    <source>
        <dbReference type="SAM" id="Phobius"/>
    </source>
</evidence>
<feature type="region of interest" description="Disordered" evidence="1">
    <location>
        <begin position="90"/>
        <end position="120"/>
    </location>
</feature>
<keyword evidence="2" id="KW-0812">Transmembrane</keyword>
<evidence type="ECO:0000313" key="3">
    <source>
        <dbReference type="EMBL" id="KAH3824085.1"/>
    </source>
</evidence>
<reference evidence="3" key="1">
    <citation type="journal article" date="2019" name="bioRxiv">
        <title>The Genome of the Zebra Mussel, Dreissena polymorpha: A Resource for Invasive Species Research.</title>
        <authorList>
            <person name="McCartney M.A."/>
            <person name="Auch B."/>
            <person name="Kono T."/>
            <person name="Mallez S."/>
            <person name="Zhang Y."/>
            <person name="Obille A."/>
            <person name="Becker A."/>
            <person name="Abrahante J.E."/>
            <person name="Garbe J."/>
            <person name="Badalamenti J.P."/>
            <person name="Herman A."/>
            <person name="Mangelson H."/>
            <person name="Liachko I."/>
            <person name="Sullivan S."/>
            <person name="Sone E.D."/>
            <person name="Koren S."/>
            <person name="Silverstein K.A.T."/>
            <person name="Beckman K.B."/>
            <person name="Gohl D.M."/>
        </authorList>
    </citation>
    <scope>NUCLEOTIDE SEQUENCE</scope>
    <source>
        <strain evidence="3">Duluth1</strain>
        <tissue evidence="3">Whole animal</tissue>
    </source>
</reference>
<dbReference type="Proteomes" id="UP000828390">
    <property type="component" value="Unassembled WGS sequence"/>
</dbReference>
<keyword evidence="4" id="KW-1185">Reference proteome</keyword>
<feature type="transmembrane region" description="Helical" evidence="2">
    <location>
        <begin position="7"/>
        <end position="29"/>
    </location>
</feature>
<dbReference type="AlphaFoldDB" id="A0A9D4GYK9"/>
<keyword evidence="2" id="KW-0472">Membrane</keyword>
<dbReference type="EMBL" id="JAIWYP010000005">
    <property type="protein sequence ID" value="KAH3824085.1"/>
    <property type="molecule type" value="Genomic_DNA"/>
</dbReference>
<reference evidence="3" key="2">
    <citation type="submission" date="2020-11" db="EMBL/GenBank/DDBJ databases">
        <authorList>
            <person name="McCartney M.A."/>
            <person name="Auch B."/>
            <person name="Kono T."/>
            <person name="Mallez S."/>
            <person name="Becker A."/>
            <person name="Gohl D.M."/>
            <person name="Silverstein K.A.T."/>
            <person name="Koren S."/>
            <person name="Bechman K.B."/>
            <person name="Herman A."/>
            <person name="Abrahante J.E."/>
            <person name="Garbe J."/>
        </authorList>
    </citation>
    <scope>NUCLEOTIDE SEQUENCE</scope>
    <source>
        <strain evidence="3">Duluth1</strain>
        <tissue evidence="3">Whole animal</tissue>
    </source>
</reference>
<dbReference type="Gene3D" id="1.20.1070.10">
    <property type="entry name" value="Rhodopsin 7-helix transmembrane proteins"/>
    <property type="match status" value="1"/>
</dbReference>
<proteinExistence type="predicted"/>
<protein>
    <recommendedName>
        <fullName evidence="5">G-protein coupled receptors family 2 profile 2 domain-containing protein</fullName>
    </recommendedName>
</protein>
<evidence type="ECO:0000256" key="1">
    <source>
        <dbReference type="SAM" id="MobiDB-lite"/>
    </source>
</evidence>
<accession>A0A9D4GYK9</accession>
<evidence type="ECO:0000313" key="4">
    <source>
        <dbReference type="Proteomes" id="UP000828390"/>
    </source>
</evidence>
<sequence>MIGIFLYVWLVLLSIRIWGTIRFLITAILPSDKLLLTNLTFNKANHVLLYLQAFGDPSQAFFNCILFCLFDKEVRGRIFRAITCRVSAPKEHDSTCSSLPSVGPSDYKSQRSDPSAEMSDRAKLLVKENPGHEKLYRSVNCRWSESNEDSM</sequence>
<name>A0A9D4GYK9_DREPO</name>
<organism evidence="3 4">
    <name type="scientific">Dreissena polymorpha</name>
    <name type="common">Zebra mussel</name>
    <name type="synonym">Mytilus polymorpha</name>
    <dbReference type="NCBI Taxonomy" id="45954"/>
    <lineage>
        <taxon>Eukaryota</taxon>
        <taxon>Metazoa</taxon>
        <taxon>Spiralia</taxon>
        <taxon>Lophotrochozoa</taxon>
        <taxon>Mollusca</taxon>
        <taxon>Bivalvia</taxon>
        <taxon>Autobranchia</taxon>
        <taxon>Heteroconchia</taxon>
        <taxon>Euheterodonta</taxon>
        <taxon>Imparidentia</taxon>
        <taxon>Neoheterodontei</taxon>
        <taxon>Myida</taxon>
        <taxon>Dreissenoidea</taxon>
        <taxon>Dreissenidae</taxon>
        <taxon>Dreissena</taxon>
    </lineage>
</organism>
<comment type="caution">
    <text evidence="3">The sequence shown here is derived from an EMBL/GenBank/DDBJ whole genome shotgun (WGS) entry which is preliminary data.</text>
</comment>
<evidence type="ECO:0008006" key="5">
    <source>
        <dbReference type="Google" id="ProtNLM"/>
    </source>
</evidence>
<gene>
    <name evidence="3" type="ORF">DPMN_125913</name>
</gene>
<keyword evidence="2" id="KW-1133">Transmembrane helix</keyword>
<feature type="transmembrane region" description="Helical" evidence="2">
    <location>
        <begin position="49"/>
        <end position="70"/>
    </location>
</feature>